<sequence length="125" mass="13803">MSPQAPEKGRIKSLQIARKRPSDHTRPLQCLQATPLLNGTPAAKQRPSVASLSPGRVFRQFRDFLEDWVPLIGVLKRYKRSDADVDLKGGITLGLITISQSIAHAHIAHVSLINGPYSCVWPVLM</sequence>
<accession>A0A7J6R070</accession>
<keyword evidence="3" id="KW-1185">Reference proteome</keyword>
<name>A0A7J6R070_PEROL</name>
<reference evidence="2 3" key="1">
    <citation type="submission" date="2020-04" db="EMBL/GenBank/DDBJ databases">
        <title>Perkinsus olseni comparative genomics.</title>
        <authorList>
            <person name="Bogema D.R."/>
        </authorList>
    </citation>
    <scope>NUCLEOTIDE SEQUENCE [LARGE SCALE GENOMIC DNA]</scope>
    <source>
        <strain evidence="2 3">ATCC PRA-207</strain>
    </source>
</reference>
<dbReference type="Proteomes" id="UP000553632">
    <property type="component" value="Unassembled WGS sequence"/>
</dbReference>
<feature type="region of interest" description="Disordered" evidence="1">
    <location>
        <begin position="1"/>
        <end position="26"/>
    </location>
</feature>
<proteinExistence type="predicted"/>
<dbReference type="EMBL" id="JABANO010029156">
    <property type="protein sequence ID" value="KAF4714013.1"/>
    <property type="molecule type" value="Genomic_DNA"/>
</dbReference>
<protein>
    <submittedName>
        <fullName evidence="2">Uncharacterized protein</fullName>
    </submittedName>
</protein>
<dbReference type="AlphaFoldDB" id="A0A7J6R070"/>
<evidence type="ECO:0000313" key="2">
    <source>
        <dbReference type="EMBL" id="KAF4714013.1"/>
    </source>
</evidence>
<organism evidence="2 3">
    <name type="scientific">Perkinsus olseni</name>
    <name type="common">Perkinsus atlanticus</name>
    <dbReference type="NCBI Taxonomy" id="32597"/>
    <lineage>
        <taxon>Eukaryota</taxon>
        <taxon>Sar</taxon>
        <taxon>Alveolata</taxon>
        <taxon>Perkinsozoa</taxon>
        <taxon>Perkinsea</taxon>
        <taxon>Perkinsida</taxon>
        <taxon>Perkinsidae</taxon>
        <taxon>Perkinsus</taxon>
    </lineage>
</organism>
<evidence type="ECO:0000313" key="3">
    <source>
        <dbReference type="Proteomes" id="UP000553632"/>
    </source>
</evidence>
<evidence type="ECO:0000256" key="1">
    <source>
        <dbReference type="SAM" id="MobiDB-lite"/>
    </source>
</evidence>
<gene>
    <name evidence="2" type="ORF">FOZ63_011040</name>
</gene>
<comment type="caution">
    <text evidence="2">The sequence shown here is derived from an EMBL/GenBank/DDBJ whole genome shotgun (WGS) entry which is preliminary data.</text>
</comment>